<evidence type="ECO:0000256" key="1">
    <source>
        <dbReference type="SAM" id="Phobius"/>
    </source>
</evidence>
<keyword evidence="1" id="KW-1133">Transmembrane helix</keyword>
<accession>A0A8S5MD42</accession>
<keyword evidence="1" id="KW-0472">Membrane</keyword>
<evidence type="ECO:0000313" key="2">
    <source>
        <dbReference type="EMBL" id="DAD79851.1"/>
    </source>
</evidence>
<name>A0A8S5MD42_9CAUD</name>
<keyword evidence="1" id="KW-0812">Transmembrane</keyword>
<reference evidence="2" key="1">
    <citation type="journal article" date="2021" name="Proc. Natl. Acad. Sci. U.S.A.">
        <title>A Catalog of Tens of Thousands of Viruses from Human Metagenomes Reveals Hidden Associations with Chronic Diseases.</title>
        <authorList>
            <person name="Tisza M.J."/>
            <person name="Buck C.B."/>
        </authorList>
    </citation>
    <scope>NUCLEOTIDE SEQUENCE</scope>
    <source>
        <strain evidence="2">CthrG7</strain>
    </source>
</reference>
<proteinExistence type="predicted"/>
<dbReference type="EMBL" id="BK014874">
    <property type="protein sequence ID" value="DAD79851.1"/>
    <property type="molecule type" value="Genomic_DNA"/>
</dbReference>
<feature type="transmembrane region" description="Helical" evidence="1">
    <location>
        <begin position="29"/>
        <end position="48"/>
    </location>
</feature>
<organism evidence="2">
    <name type="scientific">Siphoviridae sp. cthrG7</name>
    <dbReference type="NCBI Taxonomy" id="2826428"/>
    <lineage>
        <taxon>Viruses</taxon>
        <taxon>Duplodnaviria</taxon>
        <taxon>Heunggongvirae</taxon>
        <taxon>Uroviricota</taxon>
        <taxon>Caudoviricetes</taxon>
    </lineage>
</organism>
<sequence>MLFCWTVLNLLCWNVENSKSNMSNNVQQNNSYCCIYIYYLINIILLYYRHLHFKKISIVGRLDGWTLCFENYLFKIPVSLLLFSLNSGGPGE</sequence>
<protein>
    <submittedName>
        <fullName evidence="2">Uncharacterized protein</fullName>
    </submittedName>
</protein>